<gene>
    <name evidence="1" type="ORF">V2H45_03785</name>
</gene>
<comment type="caution">
    <text evidence="1">The sequence shown here is derived from an EMBL/GenBank/DDBJ whole genome shotgun (WGS) entry which is preliminary data.</text>
</comment>
<dbReference type="RefSeq" id="WP_330482288.1">
    <property type="nucleotide sequence ID" value="NZ_JAZBJZ010000008.1"/>
</dbReference>
<name>A0AAW9PVP9_9CYAN</name>
<dbReference type="AlphaFoldDB" id="A0AAW9PVP9"/>
<dbReference type="Pfam" id="PF13578">
    <property type="entry name" value="Methyltransf_24"/>
    <property type="match status" value="1"/>
</dbReference>
<dbReference type="EC" id="2.1.1.-" evidence="1"/>
<keyword evidence="2" id="KW-1185">Reference proteome</keyword>
<keyword evidence="1" id="KW-0808">Transferase</keyword>
<dbReference type="InterPro" id="IPR029063">
    <property type="entry name" value="SAM-dependent_MTases_sf"/>
</dbReference>
<proteinExistence type="predicted"/>
<dbReference type="Gene3D" id="3.40.50.150">
    <property type="entry name" value="Vaccinia Virus protein VP39"/>
    <property type="match status" value="1"/>
</dbReference>
<reference evidence="1" key="1">
    <citation type="submission" date="2024-01" db="EMBL/GenBank/DDBJ databases">
        <title>Bank of Algae and Cyanobacteria of the Azores (BACA) strain genomes.</title>
        <authorList>
            <person name="Luz R."/>
            <person name="Cordeiro R."/>
            <person name="Fonseca A."/>
            <person name="Goncalves V."/>
        </authorList>
    </citation>
    <scope>NUCLEOTIDE SEQUENCE</scope>
    <source>
        <strain evidence="1">BACA0141</strain>
    </source>
</reference>
<dbReference type="GO" id="GO:0032259">
    <property type="term" value="P:methylation"/>
    <property type="evidence" value="ECO:0007669"/>
    <property type="project" value="UniProtKB-KW"/>
</dbReference>
<evidence type="ECO:0000313" key="1">
    <source>
        <dbReference type="EMBL" id="MEE3715864.1"/>
    </source>
</evidence>
<accession>A0AAW9PVP9</accession>
<feature type="non-terminal residue" evidence="1">
    <location>
        <position position="1"/>
    </location>
</feature>
<organism evidence="1 2">
    <name type="scientific">Tumidithrix elongata BACA0141</name>
    <dbReference type="NCBI Taxonomy" id="2716417"/>
    <lineage>
        <taxon>Bacteria</taxon>
        <taxon>Bacillati</taxon>
        <taxon>Cyanobacteriota</taxon>
        <taxon>Cyanophyceae</taxon>
        <taxon>Pseudanabaenales</taxon>
        <taxon>Pseudanabaenaceae</taxon>
        <taxon>Tumidithrix</taxon>
        <taxon>Tumidithrix elongata</taxon>
    </lineage>
</organism>
<evidence type="ECO:0000313" key="2">
    <source>
        <dbReference type="Proteomes" id="UP001333818"/>
    </source>
</evidence>
<keyword evidence="1" id="KW-0489">Methyltransferase</keyword>
<sequence length="138" mass="15462">RSILCFIRPRCISSLNWPYLRSIEARFDFNVAQTRSQATVTKIVGNSQDVLRNLPLNTFDLAYIDGSHLAVDVLTDAVLTWGLVKVGGTIIFDDYDYNFAQTPEQNTGIAVDAFVNCFCHKVKLIHKANQVILEKIAA</sequence>
<dbReference type="GO" id="GO:0008168">
    <property type="term" value="F:methyltransferase activity"/>
    <property type="evidence" value="ECO:0007669"/>
    <property type="project" value="UniProtKB-KW"/>
</dbReference>
<dbReference type="SUPFAM" id="SSF53335">
    <property type="entry name" value="S-adenosyl-L-methionine-dependent methyltransferases"/>
    <property type="match status" value="1"/>
</dbReference>
<protein>
    <submittedName>
        <fullName evidence="1">Class I SAM-dependent methyltransferase</fullName>
        <ecNumber evidence="1">2.1.1.-</ecNumber>
    </submittedName>
</protein>
<dbReference type="Proteomes" id="UP001333818">
    <property type="component" value="Unassembled WGS sequence"/>
</dbReference>
<dbReference type="EMBL" id="JAZBJZ010000008">
    <property type="protein sequence ID" value="MEE3715864.1"/>
    <property type="molecule type" value="Genomic_DNA"/>
</dbReference>